<evidence type="ECO:0000256" key="7">
    <source>
        <dbReference type="ARBA" id="ARBA00022771"/>
    </source>
</evidence>
<dbReference type="Pfam" id="PF11789">
    <property type="entry name" value="zf-Nse"/>
    <property type="match status" value="1"/>
</dbReference>
<dbReference type="EnsemblMetazoa" id="GBRI044339-RA">
    <property type="protein sequence ID" value="GBRI044339-PA"/>
    <property type="gene ID" value="GBRI044339"/>
</dbReference>
<sequence length="203" mass="23153">MDAQLEAELDNARECLLDTFDMALTYGDTDSQEAQTFLNLVTRMCEIKYDAIRNAKAAEAAKEARTLAEFEDNYKRALEEQAEFFDAKKTKEYKNFVARFKQMEKEHSASADAASSSNANDDMMIEGEICIKDPLTKMTMQNPVKNRKCGHRYEKSSIMNHIEGKNQPCPVAGCPNKQFITKKDLVDDILFKIQIQKIAEQED</sequence>
<keyword evidence="6" id="KW-0479">Metal-binding</keyword>
<evidence type="ECO:0000259" key="14">
    <source>
        <dbReference type="PROSITE" id="PS51044"/>
    </source>
</evidence>
<dbReference type="PROSITE" id="PS51044">
    <property type="entry name" value="ZF_SP_RING"/>
    <property type="match status" value="1"/>
</dbReference>
<dbReference type="GO" id="GO:0030915">
    <property type="term" value="C:Smc5-Smc6 complex"/>
    <property type="evidence" value="ECO:0007669"/>
    <property type="project" value="InterPro"/>
</dbReference>
<dbReference type="CDD" id="cd16651">
    <property type="entry name" value="SPL-RING_NSE2"/>
    <property type="match status" value="1"/>
</dbReference>
<name>A0A1A9X4V9_9MUSC</name>
<reference evidence="16" key="1">
    <citation type="submission" date="2014-03" db="EMBL/GenBank/DDBJ databases">
        <authorList>
            <person name="Aksoy S."/>
            <person name="Warren W."/>
            <person name="Wilson R.K."/>
        </authorList>
    </citation>
    <scope>NUCLEOTIDE SEQUENCE [LARGE SCALE GENOMIC DNA]</scope>
    <source>
        <strain evidence="16">IAEA</strain>
    </source>
</reference>
<keyword evidence="7 13" id="KW-0863">Zinc-finger</keyword>
<evidence type="ECO:0000256" key="1">
    <source>
        <dbReference type="ARBA" id="ARBA00004123"/>
    </source>
</evidence>
<comment type="pathway">
    <text evidence="2">Protein modification; protein sumoylation.</text>
</comment>
<evidence type="ECO:0000256" key="9">
    <source>
        <dbReference type="ARBA" id="ARBA00022833"/>
    </source>
</evidence>
<evidence type="ECO:0000313" key="15">
    <source>
        <dbReference type="EnsemblMetazoa" id="GBRI044339-PA"/>
    </source>
</evidence>
<evidence type="ECO:0000256" key="13">
    <source>
        <dbReference type="PROSITE-ProRule" id="PRU00452"/>
    </source>
</evidence>
<dbReference type="VEuPathDB" id="VectorBase:GBRI044339"/>
<evidence type="ECO:0000256" key="11">
    <source>
        <dbReference type="ARBA" id="ARBA00031731"/>
    </source>
</evidence>
<accession>A0A1A9X4V9</accession>
<dbReference type="Proteomes" id="UP000091820">
    <property type="component" value="Unassembled WGS sequence"/>
</dbReference>
<keyword evidence="9" id="KW-0862">Zinc</keyword>
<dbReference type="GO" id="GO:0016925">
    <property type="term" value="P:protein sumoylation"/>
    <property type="evidence" value="ECO:0007669"/>
    <property type="project" value="UniProtKB-UniPathway"/>
</dbReference>
<dbReference type="PANTHER" id="PTHR21330:SF1">
    <property type="entry name" value="E3 SUMO-PROTEIN LIGASE NSE2"/>
    <property type="match status" value="1"/>
</dbReference>
<evidence type="ECO:0000256" key="8">
    <source>
        <dbReference type="ARBA" id="ARBA00022786"/>
    </source>
</evidence>
<dbReference type="STRING" id="37001.A0A1A9X4V9"/>
<dbReference type="SUPFAM" id="SSF57850">
    <property type="entry name" value="RING/U-box"/>
    <property type="match status" value="1"/>
</dbReference>
<comment type="subcellular location">
    <subcellularLocation>
        <location evidence="1">Nucleus</location>
    </subcellularLocation>
</comment>
<evidence type="ECO:0000256" key="10">
    <source>
        <dbReference type="ARBA" id="ARBA00023242"/>
    </source>
</evidence>
<dbReference type="GO" id="GO:0005634">
    <property type="term" value="C:nucleus"/>
    <property type="evidence" value="ECO:0007669"/>
    <property type="project" value="UniProtKB-SubCell"/>
</dbReference>
<dbReference type="PANTHER" id="PTHR21330">
    <property type="entry name" value="E3 SUMO-PROTEIN LIGASE NSE2"/>
    <property type="match status" value="1"/>
</dbReference>
<evidence type="ECO:0000256" key="4">
    <source>
        <dbReference type="ARBA" id="ARBA00020923"/>
    </source>
</evidence>
<protein>
    <recommendedName>
        <fullName evidence="4">E3 SUMO-protein ligase NSE2</fullName>
    </recommendedName>
    <alternativeName>
        <fullName evidence="11">E3 SUMO-protein transferase NSE2</fullName>
    </alternativeName>
    <alternativeName>
        <fullName evidence="12">Non-structural maintenance of chromosomes element 2 homolog</fullName>
    </alternativeName>
</protein>
<reference evidence="15" key="2">
    <citation type="submission" date="2020-05" db="UniProtKB">
        <authorList>
            <consortium name="EnsemblMetazoa"/>
        </authorList>
    </citation>
    <scope>IDENTIFICATION</scope>
    <source>
        <strain evidence="15">IAEA</strain>
    </source>
</reference>
<evidence type="ECO:0000256" key="5">
    <source>
        <dbReference type="ARBA" id="ARBA00022679"/>
    </source>
</evidence>
<keyword evidence="8" id="KW-0833">Ubl conjugation pathway</keyword>
<proteinExistence type="inferred from homology"/>
<dbReference type="GO" id="GO:0000724">
    <property type="term" value="P:double-strand break repair via homologous recombination"/>
    <property type="evidence" value="ECO:0007669"/>
    <property type="project" value="InterPro"/>
</dbReference>
<evidence type="ECO:0000256" key="2">
    <source>
        <dbReference type="ARBA" id="ARBA00004718"/>
    </source>
</evidence>
<dbReference type="UniPathway" id="UPA00886"/>
<dbReference type="Gene3D" id="3.30.40.10">
    <property type="entry name" value="Zinc/RING finger domain, C3HC4 (zinc finger)"/>
    <property type="match status" value="1"/>
</dbReference>
<feature type="domain" description="SP-RING-type" evidence="14">
    <location>
        <begin position="118"/>
        <end position="200"/>
    </location>
</feature>
<evidence type="ECO:0000256" key="6">
    <source>
        <dbReference type="ARBA" id="ARBA00022723"/>
    </source>
</evidence>
<dbReference type="GO" id="GO:0008270">
    <property type="term" value="F:zinc ion binding"/>
    <property type="evidence" value="ECO:0007669"/>
    <property type="project" value="UniProtKB-KW"/>
</dbReference>
<dbReference type="InterPro" id="IPR026846">
    <property type="entry name" value="Nse2(Mms21)"/>
</dbReference>
<organism evidence="15 16">
    <name type="scientific">Glossina brevipalpis</name>
    <dbReference type="NCBI Taxonomy" id="37001"/>
    <lineage>
        <taxon>Eukaryota</taxon>
        <taxon>Metazoa</taxon>
        <taxon>Ecdysozoa</taxon>
        <taxon>Arthropoda</taxon>
        <taxon>Hexapoda</taxon>
        <taxon>Insecta</taxon>
        <taxon>Pterygota</taxon>
        <taxon>Neoptera</taxon>
        <taxon>Endopterygota</taxon>
        <taxon>Diptera</taxon>
        <taxon>Brachycera</taxon>
        <taxon>Muscomorpha</taxon>
        <taxon>Hippoboscoidea</taxon>
        <taxon>Glossinidae</taxon>
        <taxon>Glossina</taxon>
    </lineage>
</organism>
<dbReference type="InterPro" id="IPR013083">
    <property type="entry name" value="Znf_RING/FYVE/PHD"/>
</dbReference>
<keyword evidence="10" id="KW-0539">Nucleus</keyword>
<evidence type="ECO:0000256" key="12">
    <source>
        <dbReference type="ARBA" id="ARBA00032533"/>
    </source>
</evidence>
<evidence type="ECO:0000313" key="16">
    <source>
        <dbReference type="Proteomes" id="UP000091820"/>
    </source>
</evidence>
<comment type="similarity">
    <text evidence="3">Belongs to the NSE2 family.</text>
</comment>
<dbReference type="InterPro" id="IPR004181">
    <property type="entry name" value="Znf_MIZ"/>
</dbReference>
<evidence type="ECO:0000256" key="3">
    <source>
        <dbReference type="ARBA" id="ARBA00008212"/>
    </source>
</evidence>
<dbReference type="GO" id="GO:0061665">
    <property type="term" value="F:SUMO ligase activity"/>
    <property type="evidence" value="ECO:0007669"/>
    <property type="project" value="TreeGrafter"/>
</dbReference>
<dbReference type="AlphaFoldDB" id="A0A1A9X4V9"/>
<keyword evidence="16" id="KW-1185">Reference proteome</keyword>
<keyword evidence="5" id="KW-0808">Transferase</keyword>